<gene>
    <name evidence="2" type="ORF">BDZ94DRAFT_993374</name>
</gene>
<dbReference type="SUPFAM" id="SSF75005">
    <property type="entry name" value="Arabinanase/levansucrase/invertase"/>
    <property type="match status" value="1"/>
</dbReference>
<accession>A0A9P5Y1S4</accession>
<dbReference type="InterPro" id="IPR050727">
    <property type="entry name" value="GH43_arabinanases"/>
</dbReference>
<dbReference type="PANTHER" id="PTHR43301">
    <property type="entry name" value="ARABINAN ENDO-1,5-ALPHA-L-ARABINOSIDASE"/>
    <property type="match status" value="1"/>
</dbReference>
<sequence length="335" mass="36321">MFKFSALLLGVLSLLTVAVVSNPLAERQASGAAYGFVYFTGEGTATGEQIYFAVSKTNSPVSWNTVKGGKPVLTSTLGTKGVRDPFIIRDPSGSKFYLIATDLKMYNSGMSWDQASRRGSLSLSIWESPDLKSWSAQRLVQVSPPEAGMSWAPEATYDTASKKFIVYWASKLYASSDTGHTGSSYARILYATTTDFKTFSAPAVWIDPGRDIIDTTVAWDAATGYYHRFSKTNGLILQERSKTFFGTWTTVTNGIASSQYGDVEGPLIFLSNQYAGVWHLFVDDISPQGYVPFETGNITSGAWTHSNGYTLPASPRHGTVFSITAAEAANLASIV</sequence>
<name>A0A9P5Y1S4_9AGAR</name>
<dbReference type="OrthoDB" id="19657at2759"/>
<dbReference type="EMBL" id="MU150311">
    <property type="protein sequence ID" value="KAF9459751.1"/>
    <property type="molecule type" value="Genomic_DNA"/>
</dbReference>
<keyword evidence="2" id="KW-0378">Hydrolase</keyword>
<keyword evidence="1" id="KW-0732">Signal</keyword>
<evidence type="ECO:0000256" key="1">
    <source>
        <dbReference type="SAM" id="SignalP"/>
    </source>
</evidence>
<evidence type="ECO:0000313" key="2">
    <source>
        <dbReference type="EMBL" id="KAF9459751.1"/>
    </source>
</evidence>
<keyword evidence="3" id="KW-1185">Reference proteome</keyword>
<reference evidence="2" key="1">
    <citation type="submission" date="2020-11" db="EMBL/GenBank/DDBJ databases">
        <authorList>
            <consortium name="DOE Joint Genome Institute"/>
            <person name="Ahrendt S."/>
            <person name="Riley R."/>
            <person name="Andreopoulos W."/>
            <person name="Labutti K."/>
            <person name="Pangilinan J."/>
            <person name="Ruiz-Duenas F.J."/>
            <person name="Barrasa J.M."/>
            <person name="Sanchez-Garcia M."/>
            <person name="Camarero S."/>
            <person name="Miyauchi S."/>
            <person name="Serrano A."/>
            <person name="Linde D."/>
            <person name="Babiker R."/>
            <person name="Drula E."/>
            <person name="Ayuso-Fernandez I."/>
            <person name="Pacheco R."/>
            <person name="Padilla G."/>
            <person name="Ferreira P."/>
            <person name="Barriuso J."/>
            <person name="Kellner H."/>
            <person name="Castanera R."/>
            <person name="Alfaro M."/>
            <person name="Ramirez L."/>
            <person name="Pisabarro A.G."/>
            <person name="Kuo A."/>
            <person name="Tritt A."/>
            <person name="Lipzen A."/>
            <person name="He G."/>
            <person name="Yan M."/>
            <person name="Ng V."/>
            <person name="Cullen D."/>
            <person name="Martin F."/>
            <person name="Rosso M.-N."/>
            <person name="Henrissat B."/>
            <person name="Hibbett D."/>
            <person name="Martinez A.T."/>
            <person name="Grigoriev I.V."/>
        </authorList>
    </citation>
    <scope>NUCLEOTIDE SEQUENCE</scope>
    <source>
        <strain evidence="2">CBS 247.69</strain>
    </source>
</reference>
<protein>
    <submittedName>
        <fullName evidence="2">Glycosyl hydrolase</fullName>
    </submittedName>
</protein>
<dbReference type="Gene3D" id="2.115.10.20">
    <property type="entry name" value="Glycosyl hydrolase domain, family 43"/>
    <property type="match status" value="1"/>
</dbReference>
<organism evidence="2 3">
    <name type="scientific">Collybia nuda</name>
    <dbReference type="NCBI Taxonomy" id="64659"/>
    <lineage>
        <taxon>Eukaryota</taxon>
        <taxon>Fungi</taxon>
        <taxon>Dikarya</taxon>
        <taxon>Basidiomycota</taxon>
        <taxon>Agaricomycotina</taxon>
        <taxon>Agaricomycetes</taxon>
        <taxon>Agaricomycetidae</taxon>
        <taxon>Agaricales</taxon>
        <taxon>Tricholomatineae</taxon>
        <taxon>Clitocybaceae</taxon>
        <taxon>Collybia</taxon>
    </lineage>
</organism>
<comment type="caution">
    <text evidence="2">The sequence shown here is derived from an EMBL/GenBank/DDBJ whole genome shotgun (WGS) entry which is preliminary data.</text>
</comment>
<evidence type="ECO:0000313" key="3">
    <source>
        <dbReference type="Proteomes" id="UP000807353"/>
    </source>
</evidence>
<feature type="chain" id="PRO_5040473160" evidence="1">
    <location>
        <begin position="22"/>
        <end position="335"/>
    </location>
</feature>
<dbReference type="Proteomes" id="UP000807353">
    <property type="component" value="Unassembled WGS sequence"/>
</dbReference>
<proteinExistence type="predicted"/>
<dbReference type="PANTHER" id="PTHR43301:SF3">
    <property type="entry name" value="ARABINAN ENDO-1,5-ALPHA-L-ARABINOSIDASE A-RELATED"/>
    <property type="match status" value="1"/>
</dbReference>
<dbReference type="CDD" id="cd08983">
    <property type="entry name" value="GH43_Bt3655-like"/>
    <property type="match status" value="1"/>
</dbReference>
<feature type="signal peptide" evidence="1">
    <location>
        <begin position="1"/>
        <end position="21"/>
    </location>
</feature>
<dbReference type="InterPro" id="IPR023296">
    <property type="entry name" value="Glyco_hydro_beta-prop_sf"/>
</dbReference>
<dbReference type="AlphaFoldDB" id="A0A9P5Y1S4"/>
<dbReference type="GO" id="GO:0016787">
    <property type="term" value="F:hydrolase activity"/>
    <property type="evidence" value="ECO:0007669"/>
    <property type="project" value="UniProtKB-KW"/>
</dbReference>